<keyword evidence="1" id="KW-0175">Coiled coil</keyword>
<reference evidence="2 3" key="1">
    <citation type="journal article" date="2012" name="BMC Genomics">
        <title>Comparative genomic analysis and phylogenetic position of Theileria equi.</title>
        <authorList>
            <person name="Kappmeyer L.S."/>
            <person name="Thiagarajan M."/>
            <person name="Herndon D.R."/>
            <person name="Ramsay J.D."/>
            <person name="Caler E."/>
            <person name="Djikeng A."/>
            <person name="Gillespie J.J."/>
            <person name="Lau A.O."/>
            <person name="Roalson E.H."/>
            <person name="Silva J.C."/>
            <person name="Silva M.G."/>
            <person name="Suarez C.E."/>
            <person name="Ueti M.W."/>
            <person name="Nene V.M."/>
            <person name="Mealey R.H."/>
            <person name="Knowles D.P."/>
            <person name="Brayton K.A."/>
        </authorList>
    </citation>
    <scope>NUCLEOTIDE SEQUENCE [LARGE SCALE GENOMIC DNA]</scope>
    <source>
        <strain evidence="2 3">WA</strain>
    </source>
</reference>
<dbReference type="RefSeq" id="XP_004829249.1">
    <property type="nucleotide sequence ID" value="XM_004829192.1"/>
</dbReference>
<gene>
    <name evidence="2" type="ORF">BEWA_024320</name>
</gene>
<dbReference type="EMBL" id="CP001669">
    <property type="protein sequence ID" value="AFZ79583.1"/>
    <property type="molecule type" value="Genomic_DNA"/>
</dbReference>
<sequence>MTVRDVTVDIGQDNTTDDYTTYYGDKDKNSITLNKRVDPYINDDKALTGYKLYEHRTSQGLWLWEDSYRISRVEYRGILQNVKDLSPDDSQPYIKATVIYWNNDEQNFCPLLLGLHFGAKKNFYTKKEPYYTNRDWEPGDDLKNLQKTDDYKDVLDKLNERFKNVVIVNLKAKKDESYCGHPSLDCFKELECNSETHRCAGNAAKFPTITVKEKKDRPFSGYTKFKHSFKTGKLRLLSTYNGSYIPFYDQNLSTESKSVSVYYGIGDSVMKKPLLLEVPVQERSFPKYKHYALSDGRWKHDASIKEYNLAHELDELNCRYNGVATLDISQRGNYCCKHRYGKHTERISVVNKEYNNLNNEYKVYEHSINSNVAEETPKSSFNGNRFRDGGNDHRWSGGPISNIKTVLVYFSGDYPILIYVDSTGDHKWFKRRPCRGYGYCVWTGRDLDDLKDKTPEGDSDHTINDTLKKISETLTKKCIHLSDLEYGSNLCLEYNRCYIDKYIFPDNEDLTEDFDFGTGPFDFLNFYDHTLDFSDSSLYYRIRDFVESYGENFISDISDVDYYKIGEEDEREGLGPGAITGISVASLGTGGSAIGFGIWKLWPVFAALL</sequence>
<dbReference type="Proteomes" id="UP000031512">
    <property type="component" value="Chromosome 1"/>
</dbReference>
<accession>L0AWF6</accession>
<dbReference type="GeneID" id="15806146"/>
<protein>
    <submittedName>
        <fullName evidence="2">Uncharacterized protein</fullName>
    </submittedName>
</protein>
<organism evidence="2 3">
    <name type="scientific">Theileria equi strain WA</name>
    <dbReference type="NCBI Taxonomy" id="1537102"/>
    <lineage>
        <taxon>Eukaryota</taxon>
        <taxon>Sar</taxon>
        <taxon>Alveolata</taxon>
        <taxon>Apicomplexa</taxon>
        <taxon>Aconoidasida</taxon>
        <taxon>Piroplasmida</taxon>
        <taxon>Theileriidae</taxon>
        <taxon>Theileria</taxon>
    </lineage>
</organism>
<evidence type="ECO:0000313" key="3">
    <source>
        <dbReference type="Proteomes" id="UP000031512"/>
    </source>
</evidence>
<evidence type="ECO:0000313" key="2">
    <source>
        <dbReference type="EMBL" id="AFZ79583.1"/>
    </source>
</evidence>
<evidence type="ECO:0000256" key="1">
    <source>
        <dbReference type="SAM" id="Coils"/>
    </source>
</evidence>
<feature type="coiled-coil region" evidence="1">
    <location>
        <begin position="340"/>
        <end position="367"/>
    </location>
</feature>
<dbReference type="KEGG" id="beq:BEWA_024320"/>
<name>L0AWF6_THEEQ</name>
<proteinExistence type="predicted"/>
<dbReference type="AlphaFoldDB" id="L0AWF6"/>
<dbReference type="VEuPathDB" id="PiroplasmaDB:BEWA_024320"/>
<keyword evidence="3" id="KW-1185">Reference proteome</keyword>